<dbReference type="CDD" id="cd22160">
    <property type="entry name" value="F-box_AtFBL13-like"/>
    <property type="match status" value="1"/>
</dbReference>
<dbReference type="Gene3D" id="3.80.10.10">
    <property type="entry name" value="Ribonuclease Inhibitor"/>
    <property type="match status" value="1"/>
</dbReference>
<protein>
    <recommendedName>
        <fullName evidence="1">FBD domain-containing protein</fullName>
    </recommendedName>
</protein>
<reference evidence="2 3" key="1">
    <citation type="submission" date="2024-11" db="EMBL/GenBank/DDBJ databases">
        <title>A near-complete genome assembly of Cinchona calisaya.</title>
        <authorList>
            <person name="Lian D.C."/>
            <person name="Zhao X.W."/>
            <person name="Wei L."/>
        </authorList>
    </citation>
    <scope>NUCLEOTIDE SEQUENCE [LARGE SCALE GENOMIC DNA]</scope>
    <source>
        <tissue evidence="2">Nenye</tissue>
    </source>
</reference>
<dbReference type="SMART" id="SM00579">
    <property type="entry name" value="FBD"/>
    <property type="match status" value="1"/>
</dbReference>
<dbReference type="InterPro" id="IPR001810">
    <property type="entry name" value="F-box_dom"/>
</dbReference>
<sequence>MNSSDAKFARQTSDDNGDTLSTLHDSILSHILSFLPTKLAASTSILSTRWKHIIFSVPRLDLDDSFLLNNPQKEDVEDDEGEEAQPQSQPPQNFIEFVNRILLSRWARDSFPVYELRLRCRHMPRNVLLKSWISASLSPNIRHLDVCIEKQKDHTIGGVLPSELFSCKALEVLKFRGRVVLKIPKLASLPKLKVLRLELLILIGDSTTWKFSEKFPMLDDLKLDSISLRNFSGLDISLPLLRELELGLFDLGRSLPEFRNLTYEEIMASHDYEWQLLPDLLQRAPNLEMLVCDLEKCKRTSRGLEYPEETETLSLAQHLREVKISHFVGLEFEFKLVRYILKHGKVLENITIRASEDDYSSSIWKKLFKLSACFQNCVVDFKFEE</sequence>
<dbReference type="PANTHER" id="PTHR31293">
    <property type="entry name" value="RNI-LIKE SUPERFAMILY PROTEIN"/>
    <property type="match status" value="1"/>
</dbReference>
<dbReference type="Pfam" id="PF00646">
    <property type="entry name" value="F-box"/>
    <property type="match status" value="1"/>
</dbReference>
<dbReference type="SUPFAM" id="SSF81383">
    <property type="entry name" value="F-box domain"/>
    <property type="match status" value="1"/>
</dbReference>
<dbReference type="InterPro" id="IPR053781">
    <property type="entry name" value="F-box_AtFBL13-like"/>
</dbReference>
<keyword evidence="3" id="KW-1185">Reference proteome</keyword>
<dbReference type="InterPro" id="IPR036047">
    <property type="entry name" value="F-box-like_dom_sf"/>
</dbReference>
<comment type="caution">
    <text evidence="2">The sequence shown here is derived from an EMBL/GenBank/DDBJ whole genome shotgun (WGS) entry which is preliminary data.</text>
</comment>
<proteinExistence type="predicted"/>
<dbReference type="InterPro" id="IPR006566">
    <property type="entry name" value="FBD"/>
</dbReference>
<dbReference type="SUPFAM" id="SSF52058">
    <property type="entry name" value="L domain-like"/>
    <property type="match status" value="1"/>
</dbReference>
<dbReference type="EMBL" id="JBJUIK010000011">
    <property type="protein sequence ID" value="KAL3513032.1"/>
    <property type="molecule type" value="Genomic_DNA"/>
</dbReference>
<dbReference type="PANTHER" id="PTHR31293:SF16">
    <property type="entry name" value="RNI-LIKE SUPERFAMILY PROTEIN"/>
    <property type="match status" value="1"/>
</dbReference>
<accession>A0ABD2Z4J3</accession>
<name>A0ABD2Z4J3_9GENT</name>
<dbReference type="Proteomes" id="UP001630127">
    <property type="component" value="Unassembled WGS sequence"/>
</dbReference>
<evidence type="ECO:0000313" key="2">
    <source>
        <dbReference type="EMBL" id="KAL3513032.1"/>
    </source>
</evidence>
<dbReference type="Pfam" id="PF08387">
    <property type="entry name" value="FBD"/>
    <property type="match status" value="1"/>
</dbReference>
<organism evidence="2 3">
    <name type="scientific">Cinchona calisaya</name>
    <dbReference type="NCBI Taxonomy" id="153742"/>
    <lineage>
        <taxon>Eukaryota</taxon>
        <taxon>Viridiplantae</taxon>
        <taxon>Streptophyta</taxon>
        <taxon>Embryophyta</taxon>
        <taxon>Tracheophyta</taxon>
        <taxon>Spermatophyta</taxon>
        <taxon>Magnoliopsida</taxon>
        <taxon>eudicotyledons</taxon>
        <taxon>Gunneridae</taxon>
        <taxon>Pentapetalae</taxon>
        <taxon>asterids</taxon>
        <taxon>lamiids</taxon>
        <taxon>Gentianales</taxon>
        <taxon>Rubiaceae</taxon>
        <taxon>Cinchonoideae</taxon>
        <taxon>Cinchoneae</taxon>
        <taxon>Cinchona</taxon>
    </lineage>
</organism>
<evidence type="ECO:0000313" key="3">
    <source>
        <dbReference type="Proteomes" id="UP001630127"/>
    </source>
</evidence>
<gene>
    <name evidence="2" type="ORF">ACH5RR_025749</name>
</gene>
<evidence type="ECO:0000259" key="1">
    <source>
        <dbReference type="SMART" id="SM00579"/>
    </source>
</evidence>
<feature type="domain" description="FBD" evidence="1">
    <location>
        <begin position="313"/>
        <end position="382"/>
    </location>
</feature>
<dbReference type="AlphaFoldDB" id="A0ABD2Z4J3"/>
<dbReference type="InterPro" id="IPR032675">
    <property type="entry name" value="LRR_dom_sf"/>
</dbReference>
<dbReference type="InterPro" id="IPR055294">
    <property type="entry name" value="FBL60-like"/>
</dbReference>